<dbReference type="AlphaFoldDB" id="A0AAV2HMJ7"/>
<dbReference type="InterPro" id="IPR044244">
    <property type="entry name" value="TTC27/Emw1"/>
</dbReference>
<evidence type="ECO:0000256" key="4">
    <source>
        <dbReference type="PROSITE-ProRule" id="PRU00339"/>
    </source>
</evidence>
<dbReference type="SMART" id="SM00028">
    <property type="entry name" value="TPR"/>
    <property type="match status" value="4"/>
</dbReference>
<gene>
    <name evidence="5" type="ORF">GSLYS_00008568001</name>
</gene>
<feature type="repeat" description="TPR" evidence="4">
    <location>
        <begin position="516"/>
        <end position="549"/>
    </location>
</feature>
<name>A0AAV2HMJ7_LYMST</name>
<dbReference type="PROSITE" id="PS50005">
    <property type="entry name" value="TPR"/>
    <property type="match status" value="1"/>
</dbReference>
<reference evidence="5 6" key="1">
    <citation type="submission" date="2024-04" db="EMBL/GenBank/DDBJ databases">
        <authorList>
            <consortium name="Genoscope - CEA"/>
            <person name="William W."/>
        </authorList>
    </citation>
    <scope>NUCLEOTIDE SEQUENCE [LARGE SCALE GENOMIC DNA]</scope>
</reference>
<keyword evidence="1" id="KW-0677">Repeat</keyword>
<evidence type="ECO:0000256" key="1">
    <source>
        <dbReference type="ARBA" id="ARBA00022737"/>
    </source>
</evidence>
<protein>
    <recommendedName>
        <fullName evidence="7">Tetratricopeptide repeat protein 27</fullName>
    </recommendedName>
</protein>
<evidence type="ECO:0000313" key="6">
    <source>
        <dbReference type="Proteomes" id="UP001497497"/>
    </source>
</evidence>
<accession>A0AAV2HMJ7</accession>
<evidence type="ECO:0000256" key="3">
    <source>
        <dbReference type="ARBA" id="ARBA00024020"/>
    </source>
</evidence>
<dbReference type="Pfam" id="PF13181">
    <property type="entry name" value="TPR_8"/>
    <property type="match status" value="1"/>
</dbReference>
<evidence type="ECO:0008006" key="7">
    <source>
        <dbReference type="Google" id="ProtNLM"/>
    </source>
</evidence>
<evidence type="ECO:0000313" key="5">
    <source>
        <dbReference type="EMBL" id="CAL1534608.1"/>
    </source>
</evidence>
<proteinExistence type="inferred from homology"/>
<dbReference type="EMBL" id="CAXITT010000176">
    <property type="protein sequence ID" value="CAL1534608.1"/>
    <property type="molecule type" value="Genomic_DNA"/>
</dbReference>
<evidence type="ECO:0000256" key="2">
    <source>
        <dbReference type="ARBA" id="ARBA00022803"/>
    </source>
</evidence>
<dbReference type="Proteomes" id="UP001497497">
    <property type="component" value="Unassembled WGS sequence"/>
</dbReference>
<dbReference type="SUPFAM" id="SSF48452">
    <property type="entry name" value="TPR-like"/>
    <property type="match status" value="2"/>
</dbReference>
<dbReference type="PANTHER" id="PTHR16193">
    <property type="entry name" value="TETRATRICOPEPTIDE REPEAT PROTEIN 27"/>
    <property type="match status" value="1"/>
</dbReference>
<sequence>MSASMKQCEAAILFGFNTHEHGSNLPELVQLFLDGKYEDILELSEILRTKSDSENNSKSIGNFIKHNVEIFISQEQENLELRHLSVLILGASCLQLFVQNNWLGPPTSKQPLEFFHEYFHDKTVDIEKESLQEMSVDGETSYPGAKFLIYLYLAKVILLECRSFFSLNQTWDWWLARCLLIQQGLLSERCPTLKATVMELLDDLSKREPLMIDDLNRDIQILFHIEAGHACHTYYEYKKAAHHFATGKKIAEIDVSLTGAMGKRTHFQEEDKAQLVLHVEKRSVNDKETHNFKGSSILPKNLLLDDDTVLNSIKFADDTVTETANISPLEQALIIGLMESYRRSMAQDRLTEEEVLTYISYILSNVSSWNVSLVALNLRSRLERDSRRRVERSMMQLEELVKIAGAPNSSPDISCRIPLFYACTVPPVWKVQGELAALLLSLGCIGDALNVYEKLEMWENVISCYQRLGKRERAETVIRERLAIQETPSLLCFLGDVTRDLQHYQRAWEISNHKSARAMRCMGYVYFQEQKFEKAVECFATSLKINSLQIPVWFTYGCAAMACQKFEDGAKAFKRCVNIDFDNFEAWSNLATCYARLKQIKKAYATLQDALKCNYESWKLWENSLIIGTDCGAFEDVIRSYHRLLDLRDKWIDNEVLSILTRAVLEKIPDVDGRPADRLRGKLMELFGRITSKVTSEGDIWANYAKLSSAKIGDKDPELEKALQYLQKSHRCLTQKLDWEKDIGVCQKVAYQAIDLAQLHMQCSEGKSQPEVLQLLSAAKLMLNGALVKIQKQHTDPITKVLLTEAVEMCQKMEQRRDEIICKIDVIRNG</sequence>
<comment type="caution">
    <text evidence="5">The sequence shown here is derived from an EMBL/GenBank/DDBJ whole genome shotgun (WGS) entry which is preliminary data.</text>
</comment>
<comment type="similarity">
    <text evidence="3">Belongs to the TTC27 family.</text>
</comment>
<keyword evidence="2 4" id="KW-0802">TPR repeat</keyword>
<dbReference type="PANTHER" id="PTHR16193:SF0">
    <property type="entry name" value="TETRATRICOPEPTIDE REPEAT PROTEIN 27"/>
    <property type="match status" value="1"/>
</dbReference>
<dbReference type="InterPro" id="IPR019734">
    <property type="entry name" value="TPR_rpt"/>
</dbReference>
<keyword evidence="6" id="KW-1185">Reference proteome</keyword>
<dbReference type="InterPro" id="IPR011990">
    <property type="entry name" value="TPR-like_helical_dom_sf"/>
</dbReference>
<organism evidence="5 6">
    <name type="scientific">Lymnaea stagnalis</name>
    <name type="common">Great pond snail</name>
    <name type="synonym">Helix stagnalis</name>
    <dbReference type="NCBI Taxonomy" id="6523"/>
    <lineage>
        <taxon>Eukaryota</taxon>
        <taxon>Metazoa</taxon>
        <taxon>Spiralia</taxon>
        <taxon>Lophotrochozoa</taxon>
        <taxon>Mollusca</taxon>
        <taxon>Gastropoda</taxon>
        <taxon>Heterobranchia</taxon>
        <taxon>Euthyneura</taxon>
        <taxon>Panpulmonata</taxon>
        <taxon>Hygrophila</taxon>
        <taxon>Lymnaeoidea</taxon>
        <taxon>Lymnaeidae</taxon>
        <taxon>Lymnaea</taxon>
    </lineage>
</organism>
<dbReference type="Gene3D" id="1.25.40.10">
    <property type="entry name" value="Tetratricopeptide repeat domain"/>
    <property type="match status" value="1"/>
</dbReference>